<keyword evidence="3" id="KW-1185">Reference proteome</keyword>
<evidence type="ECO:0000313" key="3">
    <source>
        <dbReference type="Proteomes" id="UP000464214"/>
    </source>
</evidence>
<reference evidence="2 3" key="1">
    <citation type="submission" date="2020-01" db="EMBL/GenBank/DDBJ databases">
        <authorList>
            <person name="Kim M."/>
        </authorList>
    </citation>
    <scope>NUCLEOTIDE SEQUENCE [LARGE SCALE GENOMIC DNA]</scope>
    <source>
        <strain evidence="2 3">BT10</strain>
    </source>
</reference>
<accession>A0A6P1NVH0</accession>
<name>A0A6P1NVH0_9BACT</name>
<sequence length="245" mass="28104">MFLNLLLPLFLSWSTLFASEPAQLTGQEVLEKMHKKYAGKFDPYFTFDQTAILYKSPTDSSKQVWHEAIAFPGKLVIKFEDFAAGNGAIYAQDSQFVFKDNVLQNRRRRVHELLVLAFDVYHQPVSRSVAQLQEAGIDLTKAFATTWQGKKVYVVGVTSLNQNASHFIIDQKNLWLLKTVRQVGQNQSVVDVKGYQHVQGNWIATDLTFTNNGQPVMHELYYNMKFPKSLPQVMFMVEGFKTARW</sequence>
<evidence type="ECO:0000256" key="1">
    <source>
        <dbReference type="SAM" id="SignalP"/>
    </source>
</evidence>
<evidence type="ECO:0000313" key="2">
    <source>
        <dbReference type="EMBL" id="QHL87050.1"/>
    </source>
</evidence>
<gene>
    <name evidence="2" type="ORF">GU926_06205</name>
</gene>
<dbReference type="EMBL" id="CP047897">
    <property type="protein sequence ID" value="QHL87050.1"/>
    <property type="molecule type" value="Genomic_DNA"/>
</dbReference>
<keyword evidence="1" id="KW-0732">Signal</keyword>
<proteinExistence type="predicted"/>
<organism evidence="2 3">
    <name type="scientific">Nibribacter ruber</name>
    <dbReference type="NCBI Taxonomy" id="2698458"/>
    <lineage>
        <taxon>Bacteria</taxon>
        <taxon>Pseudomonadati</taxon>
        <taxon>Bacteroidota</taxon>
        <taxon>Cytophagia</taxon>
        <taxon>Cytophagales</taxon>
        <taxon>Hymenobacteraceae</taxon>
        <taxon>Nibribacter</taxon>
    </lineage>
</organism>
<feature type="chain" id="PRO_5026937051" evidence="1">
    <location>
        <begin position="19"/>
        <end position="245"/>
    </location>
</feature>
<feature type="signal peptide" evidence="1">
    <location>
        <begin position="1"/>
        <end position="18"/>
    </location>
</feature>
<dbReference type="Gene3D" id="2.50.20.10">
    <property type="entry name" value="Lipoprotein localisation LolA/LolB/LppX"/>
    <property type="match status" value="1"/>
</dbReference>
<dbReference type="KEGG" id="nib:GU926_06205"/>
<dbReference type="AlphaFoldDB" id="A0A6P1NVH0"/>
<dbReference type="Proteomes" id="UP000464214">
    <property type="component" value="Chromosome"/>
</dbReference>
<dbReference type="RefSeq" id="WP_160690052.1">
    <property type="nucleotide sequence ID" value="NZ_CP047897.1"/>
</dbReference>
<keyword evidence="2" id="KW-0449">Lipoprotein</keyword>
<protein>
    <submittedName>
        <fullName evidence="2">Outer membrane lipoprotein-sorting protein</fullName>
    </submittedName>
</protein>